<dbReference type="EC" id="3.2.1.14" evidence="3"/>
<keyword evidence="6" id="KW-0119">Carbohydrate metabolism</keyword>
<keyword evidence="5" id="KW-0146">Chitin degradation</keyword>
<name>C0NBY7_AJECG</name>
<organism evidence="12 13">
    <name type="scientific">Ajellomyces capsulatus (strain G186AR / H82 / ATCC MYA-2454 / RMSCC 2432)</name>
    <name type="common">Darling's disease fungus</name>
    <name type="synonym">Histoplasma capsulatum</name>
    <dbReference type="NCBI Taxonomy" id="447093"/>
    <lineage>
        <taxon>Eukaryota</taxon>
        <taxon>Fungi</taxon>
        <taxon>Dikarya</taxon>
        <taxon>Ascomycota</taxon>
        <taxon>Pezizomycotina</taxon>
        <taxon>Eurotiomycetes</taxon>
        <taxon>Eurotiomycetidae</taxon>
        <taxon>Onygenales</taxon>
        <taxon>Ajellomycetaceae</taxon>
        <taxon>Histoplasma</taxon>
    </lineage>
</organism>
<evidence type="ECO:0000256" key="10">
    <source>
        <dbReference type="SAM" id="MobiDB-lite"/>
    </source>
</evidence>
<evidence type="ECO:0000256" key="9">
    <source>
        <dbReference type="RuleBase" id="RU000489"/>
    </source>
</evidence>
<dbReference type="SUPFAM" id="SSF54556">
    <property type="entry name" value="Chitinase insertion domain"/>
    <property type="match status" value="1"/>
</dbReference>
<dbReference type="GO" id="GO:0008061">
    <property type="term" value="F:chitin binding"/>
    <property type="evidence" value="ECO:0007669"/>
    <property type="project" value="InterPro"/>
</dbReference>
<evidence type="ECO:0000256" key="4">
    <source>
        <dbReference type="ARBA" id="ARBA00022801"/>
    </source>
</evidence>
<dbReference type="PROSITE" id="PS01095">
    <property type="entry name" value="GH18_1"/>
    <property type="match status" value="1"/>
</dbReference>
<feature type="region of interest" description="Disordered" evidence="10">
    <location>
        <begin position="1"/>
        <end position="25"/>
    </location>
</feature>
<dbReference type="GO" id="GO:0000272">
    <property type="term" value="P:polysaccharide catabolic process"/>
    <property type="evidence" value="ECO:0007669"/>
    <property type="project" value="UniProtKB-KW"/>
</dbReference>
<dbReference type="STRING" id="447093.C0NBY7"/>
<dbReference type="InterPro" id="IPR050314">
    <property type="entry name" value="Glycosyl_Hydrlase_18"/>
</dbReference>
<dbReference type="GeneID" id="69033650"/>
<dbReference type="SMART" id="SM00636">
    <property type="entry name" value="Glyco_18"/>
    <property type="match status" value="1"/>
</dbReference>
<dbReference type="GO" id="GO:0008843">
    <property type="term" value="F:endochitinase activity"/>
    <property type="evidence" value="ECO:0007669"/>
    <property type="project" value="UniProtKB-EC"/>
</dbReference>
<dbReference type="InterPro" id="IPR001223">
    <property type="entry name" value="Glyco_hydro18_cat"/>
</dbReference>
<comment type="catalytic activity">
    <reaction evidence="1">
        <text>Random endo-hydrolysis of N-acetyl-beta-D-glucosaminide (1-&gt;4)-beta-linkages in chitin and chitodextrins.</text>
        <dbReference type="EC" id="3.2.1.14"/>
    </reaction>
</comment>
<dbReference type="InterPro" id="IPR029070">
    <property type="entry name" value="Chitinase_insertion_sf"/>
</dbReference>
<protein>
    <recommendedName>
        <fullName evidence="3">chitinase</fullName>
        <ecNumber evidence="3">3.2.1.14</ecNumber>
    </recommendedName>
</protein>
<keyword evidence="13" id="KW-1185">Reference proteome</keyword>
<accession>C0NBY7</accession>
<evidence type="ECO:0000256" key="8">
    <source>
        <dbReference type="ARBA" id="ARBA00023326"/>
    </source>
</evidence>
<dbReference type="InterPro" id="IPR017853">
    <property type="entry name" value="GH"/>
</dbReference>
<dbReference type="Pfam" id="PF00704">
    <property type="entry name" value="Glyco_hydro_18"/>
    <property type="match status" value="1"/>
</dbReference>
<dbReference type="Proteomes" id="UP000001631">
    <property type="component" value="Unassembled WGS sequence"/>
</dbReference>
<evidence type="ECO:0000256" key="7">
    <source>
        <dbReference type="ARBA" id="ARBA00023295"/>
    </source>
</evidence>
<dbReference type="PROSITE" id="PS51910">
    <property type="entry name" value="GH18_2"/>
    <property type="match status" value="1"/>
</dbReference>
<keyword evidence="8" id="KW-0624">Polysaccharide degradation</keyword>
<dbReference type="HOGENOM" id="CLU_002833_1_2_1"/>
<dbReference type="InParanoid" id="C0NBY7"/>
<keyword evidence="7 9" id="KW-0326">Glycosidase</keyword>
<evidence type="ECO:0000313" key="12">
    <source>
        <dbReference type="EMBL" id="EEH11178.1"/>
    </source>
</evidence>
<comment type="similarity">
    <text evidence="2">Belongs to the glycosyl hydrolase 18 family. Chitinase class V subfamily.</text>
</comment>
<evidence type="ECO:0000313" key="13">
    <source>
        <dbReference type="Proteomes" id="UP000001631"/>
    </source>
</evidence>
<dbReference type="VEuPathDB" id="FungiDB:I7I50_07843"/>
<feature type="compositionally biased region" description="Polar residues" evidence="10">
    <location>
        <begin position="16"/>
        <end position="25"/>
    </location>
</feature>
<dbReference type="InterPro" id="IPR001579">
    <property type="entry name" value="Glyco_hydro_18_chit_AS"/>
</dbReference>
<evidence type="ECO:0000256" key="2">
    <source>
        <dbReference type="ARBA" id="ARBA00008682"/>
    </source>
</evidence>
<proteinExistence type="inferred from homology"/>
<evidence type="ECO:0000259" key="11">
    <source>
        <dbReference type="PROSITE" id="PS51910"/>
    </source>
</evidence>
<feature type="domain" description="GH18" evidence="11">
    <location>
        <begin position="33"/>
        <end position="406"/>
    </location>
</feature>
<evidence type="ECO:0000256" key="3">
    <source>
        <dbReference type="ARBA" id="ARBA00012729"/>
    </source>
</evidence>
<dbReference type="GO" id="GO:0006032">
    <property type="term" value="P:chitin catabolic process"/>
    <property type="evidence" value="ECO:0007669"/>
    <property type="project" value="UniProtKB-KW"/>
</dbReference>
<dbReference type="AlphaFoldDB" id="C0NBY7"/>
<dbReference type="GO" id="GO:0005576">
    <property type="term" value="C:extracellular region"/>
    <property type="evidence" value="ECO:0007669"/>
    <property type="project" value="TreeGrafter"/>
</dbReference>
<reference evidence="12" key="1">
    <citation type="submission" date="2009-02" db="EMBL/GenBank/DDBJ databases">
        <title>The Genome Sequence of Ajellomyces capsulatus strain G186AR.</title>
        <authorList>
            <consortium name="The Broad Institute Genome Sequencing Platform"/>
            <person name="Champion M."/>
            <person name="Cuomo C."/>
            <person name="Ma L.-J."/>
            <person name="Henn M.R."/>
            <person name="Sil A."/>
            <person name="Goldman B."/>
            <person name="Young S.K."/>
            <person name="Kodira C.D."/>
            <person name="Zeng Q."/>
            <person name="Koehrsen M."/>
            <person name="Alvarado L."/>
            <person name="Berlin A."/>
            <person name="Borenstein D."/>
            <person name="Chen Z."/>
            <person name="Engels R."/>
            <person name="Freedman E."/>
            <person name="Gellesch M."/>
            <person name="Goldberg J."/>
            <person name="Griggs A."/>
            <person name="Gujja S."/>
            <person name="Heiman D."/>
            <person name="Hepburn T."/>
            <person name="Howarth C."/>
            <person name="Jen D."/>
            <person name="Larson L."/>
            <person name="Lewis B."/>
            <person name="Mehta T."/>
            <person name="Park D."/>
            <person name="Pearson M."/>
            <person name="Roberts A."/>
            <person name="Saif S."/>
            <person name="Shea T."/>
            <person name="Shenoy N."/>
            <person name="Sisk P."/>
            <person name="Stolte C."/>
            <person name="Sykes S."/>
            <person name="Walk T."/>
            <person name="White J."/>
            <person name="Yandava C."/>
            <person name="Klein B."/>
            <person name="McEwen J.G."/>
            <person name="Puccia R."/>
            <person name="Goldman G.H."/>
            <person name="Felipe M.S."/>
            <person name="Nino-Vega G."/>
            <person name="San-Blas G."/>
            <person name="Taylor J."/>
            <person name="Mendoza L."/>
            <person name="Galagan J."/>
            <person name="Nusbaum C."/>
            <person name="Birren B."/>
        </authorList>
    </citation>
    <scope>NUCLEOTIDE SEQUENCE</scope>
    <source>
        <strain evidence="12">G186AR</strain>
    </source>
</reference>
<dbReference type="PANTHER" id="PTHR11177">
    <property type="entry name" value="CHITINASE"/>
    <property type="match status" value="1"/>
</dbReference>
<evidence type="ECO:0000256" key="1">
    <source>
        <dbReference type="ARBA" id="ARBA00000822"/>
    </source>
</evidence>
<keyword evidence="4 9" id="KW-0378">Hydrolase</keyword>
<evidence type="ECO:0000256" key="5">
    <source>
        <dbReference type="ARBA" id="ARBA00023024"/>
    </source>
</evidence>
<dbReference type="RefSeq" id="XP_045291658.1">
    <property type="nucleotide sequence ID" value="XM_045427683.1"/>
</dbReference>
<dbReference type="Gene3D" id="3.10.50.10">
    <property type="match status" value="1"/>
</dbReference>
<gene>
    <name evidence="12" type="ORF">HCBG_00633</name>
</gene>
<dbReference type="PANTHER" id="PTHR11177:SF228">
    <property type="entry name" value="CHITINASE"/>
    <property type="match status" value="1"/>
</dbReference>
<dbReference type="SUPFAM" id="SSF51445">
    <property type="entry name" value="(Trans)glycosidases"/>
    <property type="match status" value="1"/>
</dbReference>
<dbReference type="InterPro" id="IPR011583">
    <property type="entry name" value="Chitinase_II/V-like_cat"/>
</dbReference>
<dbReference type="Gene3D" id="3.20.20.80">
    <property type="entry name" value="Glycosidases"/>
    <property type="match status" value="1"/>
</dbReference>
<sequence length="424" mass="45267">MYPFQRSPSVGLGSNELPSQNSVHRSGSGIPMHWNAVYYANWRANDMPPPSSLNLGYISHIFYAFACNEWVDERQPVDGTEGYLRALVHRKRDSKVKVLLSIGGGGNGGDIVGSRNFAAVAASPVAVERFLSSAADLMHKFQLDGLDINWEHPETLEQGYDYNTLLYRLRERFPSPAYLLTTALSAGEWVLSKINLVEAHLYVDLINLMTYDFSGPWMPLSGHHAQLYAPPDPQKATLEATAATTTSATTSGSSGVAYLLSWGVPAGKILLGIPVYGRAFPGANGINQPYERGTAGGEKVFDYRELPLPGTEEVHDAVFCAAYCVDFGGGGGGSSSSSGGGGGGGGGEGPAAGFISYDSPRTVMQKAQFVSEYELGGLFYWHLAADAEVGTERSLVATGYRALHSWMMSTSNGGAGGKRRRGGG</sequence>
<dbReference type="EMBL" id="GG663363">
    <property type="protein sequence ID" value="EEH11178.1"/>
    <property type="molecule type" value="Genomic_DNA"/>
</dbReference>
<evidence type="ECO:0000256" key="6">
    <source>
        <dbReference type="ARBA" id="ARBA00023277"/>
    </source>
</evidence>